<dbReference type="PANTHER" id="PTHR33361">
    <property type="entry name" value="GLR0591 PROTEIN"/>
    <property type="match status" value="1"/>
</dbReference>
<feature type="signal peptide" evidence="1">
    <location>
        <begin position="1"/>
        <end position="42"/>
    </location>
</feature>
<dbReference type="Pfam" id="PF05960">
    <property type="entry name" value="DUF885"/>
    <property type="match status" value="1"/>
</dbReference>
<protein>
    <recommendedName>
        <fullName evidence="4">DUF885 family protein</fullName>
    </recommendedName>
</protein>
<reference evidence="2" key="1">
    <citation type="journal article" date="2014" name="Int. J. Syst. Evol. Microbiol.">
        <title>Complete genome sequence of Corynebacterium casei LMG S-19264T (=DSM 44701T), isolated from a smear-ripened cheese.</title>
        <authorList>
            <consortium name="US DOE Joint Genome Institute (JGI-PGF)"/>
            <person name="Walter F."/>
            <person name="Albersmeier A."/>
            <person name="Kalinowski J."/>
            <person name="Ruckert C."/>
        </authorList>
    </citation>
    <scope>NUCLEOTIDE SEQUENCE</scope>
    <source>
        <strain evidence="2">KCTC 12344</strain>
    </source>
</reference>
<evidence type="ECO:0000313" key="3">
    <source>
        <dbReference type="Proteomes" id="UP000619512"/>
    </source>
</evidence>
<reference evidence="2" key="2">
    <citation type="submission" date="2022-12" db="EMBL/GenBank/DDBJ databases">
        <authorList>
            <person name="Sun Q."/>
            <person name="Kim S."/>
        </authorList>
    </citation>
    <scope>NUCLEOTIDE SEQUENCE</scope>
    <source>
        <strain evidence="2">KCTC 12344</strain>
    </source>
</reference>
<sequence>MLSAILSTLHFETESRMNHRVIPATLCAGAAALLLAFGSVQAAPAAPAGKVSATVSAAASKQFLKLADEYYDAIARFDPVGASQNGDSRFDDQIGMAIAPAERAKQFARHRQFQKRLAAIDRRALVRSDQINYDVLAFELKTLLSYEPYPDHLLPISQMDSLPITLANFAGGEASQPLGTVKQYDAYLNRLTQLPAWIDQAIVNMKDGMRTGVTQPKAIMVSALPQFQKLVSATPEQSIYYTPISKLPAGFSAADKARLTAAYRKTIGTKLMPALARLSAFLEKEYVPACRTTTGIADVPNGAAWYQVRVADSTTTNLTPEQIHAIGLKEVARIQGEFARLGPKLGYDGPPAGLPVWVSQQPRFFPFKTEEQVQAEYHRLNDLLDTKLPSMFTLLPKAKLDLRLEPELSRDTASDHYTAPAADGSRPGVFWSVVTDPTKYGNTGMTTLFLHEGKPGHHFHIALMQELGLPNFRKFGGNTAFTEGWALYAETLGREMGLFEDPAQYFGHLNDELLRATRLVVDTGMHAKGWTREQTIQYMKDTLGYDAVAKSETERYMAWPGQALAYKIGALKIMELRQRAQAALGDKFSLPAFHEQVLGDGTLPLSLLEAKIDHWIAQQKVAG</sequence>
<dbReference type="AlphaFoldDB" id="A0AA87YD81"/>
<dbReference type="EMBL" id="BMWW01000015">
    <property type="protein sequence ID" value="GGZ10609.1"/>
    <property type="molecule type" value="Genomic_DNA"/>
</dbReference>
<accession>A0AA87YD81</accession>
<organism evidence="2 3">
    <name type="scientific">Pseudoduganella plicata</name>
    <dbReference type="NCBI Taxonomy" id="321984"/>
    <lineage>
        <taxon>Bacteria</taxon>
        <taxon>Pseudomonadati</taxon>
        <taxon>Pseudomonadota</taxon>
        <taxon>Betaproteobacteria</taxon>
        <taxon>Burkholderiales</taxon>
        <taxon>Oxalobacteraceae</taxon>
        <taxon>Telluria group</taxon>
        <taxon>Pseudoduganella</taxon>
    </lineage>
</organism>
<name>A0AA87YD81_9BURK</name>
<dbReference type="PANTHER" id="PTHR33361:SF16">
    <property type="entry name" value="DUF885 DOMAIN-CONTAINING PROTEIN"/>
    <property type="match status" value="1"/>
</dbReference>
<dbReference type="Proteomes" id="UP000619512">
    <property type="component" value="Unassembled WGS sequence"/>
</dbReference>
<evidence type="ECO:0000313" key="2">
    <source>
        <dbReference type="EMBL" id="GGZ10609.1"/>
    </source>
</evidence>
<keyword evidence="1" id="KW-0732">Signal</keyword>
<evidence type="ECO:0008006" key="4">
    <source>
        <dbReference type="Google" id="ProtNLM"/>
    </source>
</evidence>
<dbReference type="InterPro" id="IPR010281">
    <property type="entry name" value="DUF885"/>
</dbReference>
<proteinExistence type="predicted"/>
<feature type="chain" id="PRO_5041638388" description="DUF885 family protein" evidence="1">
    <location>
        <begin position="43"/>
        <end position="623"/>
    </location>
</feature>
<evidence type="ECO:0000256" key="1">
    <source>
        <dbReference type="SAM" id="SignalP"/>
    </source>
</evidence>
<comment type="caution">
    <text evidence="2">The sequence shown here is derived from an EMBL/GenBank/DDBJ whole genome shotgun (WGS) entry which is preliminary data.</text>
</comment>
<gene>
    <name evidence="2" type="ORF">GCM10007388_50040</name>
</gene>